<dbReference type="Proteomes" id="UP001303046">
    <property type="component" value="Unassembled WGS sequence"/>
</dbReference>
<proteinExistence type="predicted"/>
<protein>
    <submittedName>
        <fullName evidence="1">Uncharacterized protein</fullName>
    </submittedName>
</protein>
<reference evidence="1 2" key="1">
    <citation type="submission" date="2023-08" db="EMBL/GenBank/DDBJ databases">
        <title>A Necator americanus chromosomal reference genome.</title>
        <authorList>
            <person name="Ilik V."/>
            <person name="Petrzelkova K.J."/>
            <person name="Pardy F."/>
            <person name="Fuh T."/>
            <person name="Niatou-Singa F.S."/>
            <person name="Gouil Q."/>
            <person name="Baker L."/>
            <person name="Ritchie M.E."/>
            <person name="Jex A.R."/>
            <person name="Gazzola D."/>
            <person name="Li H."/>
            <person name="Toshio Fujiwara R."/>
            <person name="Zhan B."/>
            <person name="Aroian R.V."/>
            <person name="Pafco B."/>
            <person name="Schwarz E.M."/>
        </authorList>
    </citation>
    <scope>NUCLEOTIDE SEQUENCE [LARGE SCALE GENOMIC DNA]</scope>
    <source>
        <strain evidence="1 2">Aroian</strain>
        <tissue evidence="1">Whole animal</tissue>
    </source>
</reference>
<evidence type="ECO:0000313" key="1">
    <source>
        <dbReference type="EMBL" id="KAK6756023.1"/>
    </source>
</evidence>
<evidence type="ECO:0000313" key="2">
    <source>
        <dbReference type="Proteomes" id="UP001303046"/>
    </source>
</evidence>
<dbReference type="EMBL" id="JAVFWL010000005">
    <property type="protein sequence ID" value="KAK6756023.1"/>
    <property type="molecule type" value="Genomic_DNA"/>
</dbReference>
<accession>A0ABR1E0I2</accession>
<keyword evidence="2" id="KW-1185">Reference proteome</keyword>
<organism evidence="1 2">
    <name type="scientific">Necator americanus</name>
    <name type="common">Human hookworm</name>
    <dbReference type="NCBI Taxonomy" id="51031"/>
    <lineage>
        <taxon>Eukaryota</taxon>
        <taxon>Metazoa</taxon>
        <taxon>Ecdysozoa</taxon>
        <taxon>Nematoda</taxon>
        <taxon>Chromadorea</taxon>
        <taxon>Rhabditida</taxon>
        <taxon>Rhabditina</taxon>
        <taxon>Rhabditomorpha</taxon>
        <taxon>Strongyloidea</taxon>
        <taxon>Ancylostomatidae</taxon>
        <taxon>Bunostominae</taxon>
        <taxon>Necator</taxon>
    </lineage>
</organism>
<name>A0ABR1E0I2_NECAM</name>
<gene>
    <name evidence="1" type="primary">Necator_chrV.g19215</name>
    <name evidence="1" type="ORF">RB195_014423</name>
</gene>
<sequence>MKEALMNHGFKFLTIEELGQRNPVFESKSKGSRDPEIGLINSKIPPAPVGNAYAPPKIVLGKKERRCHPQWQPFDNRVMVDDVSFSKRAVLRATEIAFDGDKLVRYPSALLAAFRETSVRDRPVISFEKYSNCGDTDEKKVGGCTRALK</sequence>
<comment type="caution">
    <text evidence="1">The sequence shown here is derived from an EMBL/GenBank/DDBJ whole genome shotgun (WGS) entry which is preliminary data.</text>
</comment>